<reference evidence="4 5" key="1">
    <citation type="submission" date="2024-11" db="EMBL/GenBank/DDBJ databases">
        <title>A near-complete genome assembly of Cinchona calisaya.</title>
        <authorList>
            <person name="Lian D.C."/>
            <person name="Zhao X.W."/>
            <person name="Wei L."/>
        </authorList>
    </citation>
    <scope>NUCLEOTIDE SEQUENCE [LARGE SCALE GENOMIC DNA]</scope>
    <source>
        <tissue evidence="4">Nenye</tissue>
    </source>
</reference>
<feature type="compositionally biased region" description="Basic residues" evidence="2">
    <location>
        <begin position="547"/>
        <end position="557"/>
    </location>
</feature>
<organism evidence="4 5">
    <name type="scientific">Cinchona calisaya</name>
    <dbReference type="NCBI Taxonomy" id="153742"/>
    <lineage>
        <taxon>Eukaryota</taxon>
        <taxon>Viridiplantae</taxon>
        <taxon>Streptophyta</taxon>
        <taxon>Embryophyta</taxon>
        <taxon>Tracheophyta</taxon>
        <taxon>Spermatophyta</taxon>
        <taxon>Magnoliopsida</taxon>
        <taxon>eudicotyledons</taxon>
        <taxon>Gunneridae</taxon>
        <taxon>Pentapetalae</taxon>
        <taxon>asterids</taxon>
        <taxon>lamiids</taxon>
        <taxon>Gentianales</taxon>
        <taxon>Rubiaceae</taxon>
        <taxon>Cinchonoideae</taxon>
        <taxon>Cinchoneae</taxon>
        <taxon>Cinchona</taxon>
    </lineage>
</organism>
<evidence type="ECO:0000313" key="4">
    <source>
        <dbReference type="EMBL" id="KAL3508465.1"/>
    </source>
</evidence>
<evidence type="ECO:0000259" key="3">
    <source>
        <dbReference type="PROSITE" id="PS50128"/>
    </source>
</evidence>
<feature type="compositionally biased region" description="Basic residues" evidence="2">
    <location>
        <begin position="571"/>
        <end position="584"/>
    </location>
</feature>
<keyword evidence="5" id="KW-1185">Reference proteome</keyword>
<dbReference type="InterPro" id="IPR000061">
    <property type="entry name" value="Surp"/>
</dbReference>
<dbReference type="GO" id="GO:0006397">
    <property type="term" value="P:mRNA processing"/>
    <property type="evidence" value="ECO:0007669"/>
    <property type="project" value="UniProtKB-KW"/>
</dbReference>
<dbReference type="InterPro" id="IPR040397">
    <property type="entry name" value="SWAP"/>
</dbReference>
<name>A0ABD2YR53_9GENT</name>
<dbReference type="EMBL" id="JBJUIK010000012">
    <property type="protein sequence ID" value="KAL3508465.1"/>
    <property type="molecule type" value="Genomic_DNA"/>
</dbReference>
<feature type="domain" description="SURP motif" evidence="3">
    <location>
        <begin position="16"/>
        <end position="58"/>
    </location>
</feature>
<evidence type="ECO:0000313" key="5">
    <source>
        <dbReference type="Proteomes" id="UP001630127"/>
    </source>
</evidence>
<proteinExistence type="predicted"/>
<dbReference type="PANTHER" id="PTHR13161:SF15">
    <property type="entry name" value="SPLICING FACTOR, SUPPRESSOR OF WHITE-APRICOT HOMOLOG"/>
    <property type="match status" value="1"/>
</dbReference>
<feature type="compositionally biased region" description="Basic and acidic residues" evidence="2">
    <location>
        <begin position="558"/>
        <end position="570"/>
    </location>
</feature>
<feature type="domain" description="SURP motif" evidence="3">
    <location>
        <begin position="212"/>
        <end position="254"/>
    </location>
</feature>
<feature type="compositionally biased region" description="Basic and acidic residues" evidence="2">
    <location>
        <begin position="530"/>
        <end position="546"/>
    </location>
</feature>
<feature type="region of interest" description="Disordered" evidence="2">
    <location>
        <begin position="159"/>
        <end position="191"/>
    </location>
</feature>
<dbReference type="Pfam" id="PF01805">
    <property type="entry name" value="Surp"/>
    <property type="match status" value="2"/>
</dbReference>
<feature type="region of interest" description="Disordered" evidence="2">
    <location>
        <begin position="267"/>
        <end position="302"/>
    </location>
</feature>
<gene>
    <name evidence="4" type="ORF">ACH5RR_027866</name>
</gene>
<feature type="region of interest" description="Disordered" evidence="2">
    <location>
        <begin position="321"/>
        <end position="340"/>
    </location>
</feature>
<dbReference type="FunFam" id="1.10.10.790:FF:000002">
    <property type="entry name" value="Splicing factor 3A subunit 1"/>
    <property type="match status" value="1"/>
</dbReference>
<feature type="compositionally biased region" description="Basic and acidic residues" evidence="2">
    <location>
        <begin position="657"/>
        <end position="687"/>
    </location>
</feature>
<feature type="region of interest" description="Disordered" evidence="2">
    <location>
        <begin position="450"/>
        <end position="712"/>
    </location>
</feature>
<dbReference type="PROSITE" id="PS50128">
    <property type="entry name" value="SURP"/>
    <property type="match status" value="2"/>
</dbReference>
<dbReference type="SUPFAM" id="SSF109905">
    <property type="entry name" value="Surp module (SWAP domain)"/>
    <property type="match status" value="2"/>
</dbReference>
<feature type="compositionally biased region" description="Basic and acidic residues" evidence="2">
    <location>
        <begin position="483"/>
        <end position="502"/>
    </location>
</feature>
<feature type="compositionally biased region" description="Acidic residues" evidence="2">
    <location>
        <begin position="518"/>
        <end position="529"/>
    </location>
</feature>
<dbReference type="Gene3D" id="1.10.10.790">
    <property type="entry name" value="Surp module"/>
    <property type="match status" value="2"/>
</dbReference>
<sequence length="751" mass="83979">MTKVAVQPPSEKVHQIIARTATFVSKHGGQSEIVLRVKQGDNPTFGFLMPDHNLHAYFRFLVDHQELLQSDPDGKTQLVDEVANTNLNKSGTGEALSLLGSVYGSGEDEDGVEEDGKEVESIVSGKVMNVTSSIVSHGSEKKESSTNAAEKGELLAKHPINNKVKPPALKKNPSIAASKPGRTSSMKKEDASGLYLASLEKSKEPPSDLKSLIDKVVDFILKNGKQFEATLREQDSKQGRFPFLVPSDQYHPYYLKVLQKAQQSKVSAKSSSYGKDDSARFGLNKKTPPYKEDDATSSQYIDSDLPYESDRKEKFKMIIGKSKKDLQDPPSKANEQESGVSVDAEAAAAILQAATRGFKSSNLGIISSTALNGSSLEVGQASGFGRNFSVPEAMTIGKAATSETIEADSEAHLTDEQKRKAERLKRAKMFVALLKSGAVRSKTEPLCALSVEPSEPGVSGSPAEVNPGAGEREGSSAPTDFSTLEKNENSERKYFGDEYSERRSRRKYRSRSERHEDNDEDDDEEILEEDNNKEHVRGQDEEEKNHNHSRKKHHSHRSSHEKDYDNDYKKEKSHRRSRKRHRSRCSSQEGDDEEKDTDTIYHKHSSKKHSSRRSSHEEEDKREHKHSRKKHRSHRSSRRNRDGSKHRKVNSSGDEDSQVRKHDSSSDTEHGHYDRYIEDRKGSYLEKEELEEGEISPKFSDQSRSAGGYLSRETSVDIASSFARSSSQPSEITQVPDDLRAKIRAMLMTTR</sequence>
<evidence type="ECO:0000256" key="2">
    <source>
        <dbReference type="SAM" id="MobiDB-lite"/>
    </source>
</evidence>
<protein>
    <recommendedName>
        <fullName evidence="3">SURP motif domain-containing protein</fullName>
    </recommendedName>
</protein>
<dbReference type="PANTHER" id="PTHR13161">
    <property type="entry name" value="SPLICING FACTOR SUPPRESSOR OF WHITE APRICOT"/>
    <property type="match status" value="1"/>
</dbReference>
<accession>A0ABD2YR53</accession>
<comment type="caution">
    <text evidence="4">The sequence shown here is derived from an EMBL/GenBank/DDBJ whole genome shotgun (WGS) entry which is preliminary data.</text>
</comment>
<dbReference type="InterPro" id="IPR035967">
    <property type="entry name" value="SWAP/Surp_sf"/>
</dbReference>
<feature type="compositionally biased region" description="Basic residues" evidence="2">
    <location>
        <begin position="623"/>
        <end position="649"/>
    </location>
</feature>
<keyword evidence="1" id="KW-0507">mRNA processing</keyword>
<dbReference type="AlphaFoldDB" id="A0ABD2YR53"/>
<dbReference type="SMART" id="SM00648">
    <property type="entry name" value="SWAP"/>
    <property type="match status" value="2"/>
</dbReference>
<evidence type="ECO:0000256" key="1">
    <source>
        <dbReference type="ARBA" id="ARBA00022664"/>
    </source>
</evidence>
<dbReference type="Proteomes" id="UP001630127">
    <property type="component" value="Unassembled WGS sequence"/>
</dbReference>
<feature type="compositionally biased region" description="Basic residues" evidence="2">
    <location>
        <begin position="602"/>
        <end position="613"/>
    </location>
</feature>